<dbReference type="OrthoDB" id="6512918at2759"/>
<dbReference type="PANTHER" id="PTHR43158:SF2">
    <property type="entry name" value="SKFA PEPTIDE EXPORT ATP-BINDING PROTEIN SKFE"/>
    <property type="match status" value="1"/>
</dbReference>
<accession>A0A1E4TF30</accession>
<keyword evidence="1" id="KW-0547">Nucleotide-binding</keyword>
<dbReference type="CDD" id="cd00267">
    <property type="entry name" value="ABC_ATPase"/>
    <property type="match status" value="1"/>
</dbReference>
<reference evidence="5" key="1">
    <citation type="submission" date="2016-02" db="EMBL/GenBank/DDBJ databases">
        <title>Comparative genomics of biotechnologically important yeasts.</title>
        <authorList>
            <consortium name="DOE Joint Genome Institute"/>
            <person name="Riley R."/>
            <person name="Haridas S."/>
            <person name="Wolfe K.H."/>
            <person name="Lopes M.R."/>
            <person name="Hittinger C.T."/>
            <person name="Goker M."/>
            <person name="Salamov A."/>
            <person name="Wisecaver J."/>
            <person name="Long T.M."/>
            <person name="Aerts A.L."/>
            <person name="Barry K."/>
            <person name="Choi C."/>
            <person name="Clum A."/>
            <person name="Coughlan A.Y."/>
            <person name="Deshpande S."/>
            <person name="Douglass A.P."/>
            <person name="Hanson S.J."/>
            <person name="Klenk H.-P."/>
            <person name="Labutti K."/>
            <person name="Lapidus A."/>
            <person name="Lindquist E."/>
            <person name="Lipzen A."/>
            <person name="Meier-Kolthoff J.P."/>
            <person name="Ohm R.A."/>
            <person name="Otillar R.P."/>
            <person name="Pangilinan J."/>
            <person name="Peng Y."/>
            <person name="Rokas A."/>
            <person name="Rosa C.A."/>
            <person name="Scheuner C."/>
            <person name="Sibirny A.A."/>
            <person name="Slot J.C."/>
            <person name="Stielow J.B."/>
            <person name="Sun H."/>
            <person name="Kurtzman C.P."/>
            <person name="Blackwell M."/>
            <person name="Jeffries T.W."/>
            <person name="Grigoriev I.V."/>
        </authorList>
    </citation>
    <scope>NUCLEOTIDE SEQUENCE [LARGE SCALE GENOMIC DNA]</scope>
    <source>
        <strain evidence="5">NRRL Y-17796</strain>
    </source>
</reference>
<evidence type="ECO:0000313" key="5">
    <source>
        <dbReference type="Proteomes" id="UP000095023"/>
    </source>
</evidence>
<dbReference type="SMART" id="SM00382">
    <property type="entry name" value="AAA"/>
    <property type="match status" value="1"/>
</dbReference>
<protein>
    <recommendedName>
        <fullName evidence="3">ABC transporter domain-containing protein</fullName>
    </recommendedName>
</protein>
<organism evidence="4 5">
    <name type="scientific">Tortispora caseinolytica NRRL Y-17796</name>
    <dbReference type="NCBI Taxonomy" id="767744"/>
    <lineage>
        <taxon>Eukaryota</taxon>
        <taxon>Fungi</taxon>
        <taxon>Dikarya</taxon>
        <taxon>Ascomycota</taxon>
        <taxon>Saccharomycotina</taxon>
        <taxon>Trigonopsidomycetes</taxon>
        <taxon>Trigonopsidales</taxon>
        <taxon>Trigonopsidaceae</taxon>
        <taxon>Tortispora</taxon>
    </lineage>
</organism>
<proteinExistence type="predicted"/>
<dbReference type="InterPro" id="IPR003439">
    <property type="entry name" value="ABC_transporter-like_ATP-bd"/>
</dbReference>
<dbReference type="AlphaFoldDB" id="A0A1E4TF30"/>
<dbReference type="PROSITE" id="PS50893">
    <property type="entry name" value="ABC_TRANSPORTER_2"/>
    <property type="match status" value="1"/>
</dbReference>
<evidence type="ECO:0000313" key="4">
    <source>
        <dbReference type="EMBL" id="ODV90278.1"/>
    </source>
</evidence>
<gene>
    <name evidence="4" type="ORF">CANCADRAFT_147948</name>
</gene>
<dbReference type="InterPro" id="IPR003593">
    <property type="entry name" value="AAA+_ATPase"/>
</dbReference>
<dbReference type="SUPFAM" id="SSF52540">
    <property type="entry name" value="P-loop containing nucleoside triphosphate hydrolases"/>
    <property type="match status" value="1"/>
</dbReference>
<dbReference type="GO" id="GO:0005524">
    <property type="term" value="F:ATP binding"/>
    <property type="evidence" value="ECO:0007669"/>
    <property type="project" value="UniProtKB-KW"/>
</dbReference>
<dbReference type="Proteomes" id="UP000095023">
    <property type="component" value="Unassembled WGS sequence"/>
</dbReference>
<evidence type="ECO:0000256" key="2">
    <source>
        <dbReference type="ARBA" id="ARBA00022840"/>
    </source>
</evidence>
<feature type="domain" description="ABC transporter" evidence="3">
    <location>
        <begin position="3"/>
        <end position="228"/>
    </location>
</feature>
<evidence type="ECO:0000256" key="1">
    <source>
        <dbReference type="ARBA" id="ARBA00022741"/>
    </source>
</evidence>
<dbReference type="GO" id="GO:0006357">
    <property type="term" value="P:regulation of transcription by RNA polymerase II"/>
    <property type="evidence" value="ECO:0007669"/>
    <property type="project" value="EnsemblFungi"/>
</dbReference>
<dbReference type="Gene3D" id="3.40.50.300">
    <property type="entry name" value="P-loop containing nucleotide triphosphate hydrolases"/>
    <property type="match status" value="1"/>
</dbReference>
<evidence type="ECO:0000259" key="3">
    <source>
        <dbReference type="PROSITE" id="PS50893"/>
    </source>
</evidence>
<keyword evidence="2" id="KW-0067">ATP-binding</keyword>
<keyword evidence="5" id="KW-1185">Reference proteome</keyword>
<name>A0A1E4TF30_9ASCO</name>
<dbReference type="PANTHER" id="PTHR43158">
    <property type="entry name" value="SKFA PEPTIDE EXPORT ATP-BINDING PROTEIN SKFE"/>
    <property type="match status" value="1"/>
</dbReference>
<sequence length="242" mass="27071">MVISIKNLTYVYEDGTVGLNAVNAEIEAGSRVLLVGANGAGKSSLLRLLSGKTIAPANTIAIDGVDPFRSNSEGVRYLGTEWISNPIVRHDMPVNVLLDTMGSEEYRDRCDELLKLLDVDVNWHMNRVSDGERRRVQLAMGLLVPWNILLLDEVTVDLDVLVRLKLMNFLRKETAERGATVVYATHIFDALTDWPTHILHLNKGSCDDFDTYSNLLSKYAPQNINYSPLLNLAITWLTKDTQ</sequence>
<dbReference type="InterPro" id="IPR027417">
    <property type="entry name" value="P-loop_NTPase"/>
</dbReference>
<dbReference type="GO" id="GO:0030014">
    <property type="term" value="C:CCR4-NOT complex"/>
    <property type="evidence" value="ECO:0007669"/>
    <property type="project" value="EnsemblFungi"/>
</dbReference>
<dbReference type="Pfam" id="PF00005">
    <property type="entry name" value="ABC_tran"/>
    <property type="match status" value="1"/>
</dbReference>
<dbReference type="EMBL" id="KV453842">
    <property type="protein sequence ID" value="ODV90278.1"/>
    <property type="molecule type" value="Genomic_DNA"/>
</dbReference>
<dbReference type="GO" id="GO:0016887">
    <property type="term" value="F:ATP hydrolysis activity"/>
    <property type="evidence" value="ECO:0007669"/>
    <property type="project" value="InterPro"/>
</dbReference>